<evidence type="ECO:0000256" key="1">
    <source>
        <dbReference type="ARBA" id="ARBA00023125"/>
    </source>
</evidence>
<dbReference type="Gene3D" id="1.10.357.10">
    <property type="entry name" value="Tetracycline Repressor, domain 2"/>
    <property type="match status" value="1"/>
</dbReference>
<reference evidence="4 5" key="1">
    <citation type="submission" date="2020-08" db="EMBL/GenBank/DDBJ databases">
        <title>Sequencing the genomes of 1000 actinobacteria strains.</title>
        <authorList>
            <person name="Klenk H.-P."/>
        </authorList>
    </citation>
    <scope>NUCLEOTIDE SEQUENCE [LARGE SCALE GENOMIC DNA]</scope>
    <source>
        <strain evidence="4 5">DSM 11053</strain>
    </source>
</reference>
<dbReference type="PRINTS" id="PR00455">
    <property type="entry name" value="HTHTETR"/>
</dbReference>
<keyword evidence="1 2" id="KW-0238">DNA-binding</keyword>
<dbReference type="InterPro" id="IPR009057">
    <property type="entry name" value="Homeodomain-like_sf"/>
</dbReference>
<proteinExistence type="predicted"/>
<dbReference type="Proteomes" id="UP000565572">
    <property type="component" value="Unassembled WGS sequence"/>
</dbReference>
<organism evidence="4 5">
    <name type="scientific">Microlunatus antarcticus</name>
    <dbReference type="NCBI Taxonomy" id="53388"/>
    <lineage>
        <taxon>Bacteria</taxon>
        <taxon>Bacillati</taxon>
        <taxon>Actinomycetota</taxon>
        <taxon>Actinomycetes</taxon>
        <taxon>Propionibacteriales</taxon>
        <taxon>Propionibacteriaceae</taxon>
        <taxon>Microlunatus</taxon>
    </lineage>
</organism>
<name>A0A7W5JZL6_9ACTN</name>
<dbReference type="InterPro" id="IPR036271">
    <property type="entry name" value="Tet_transcr_reg_TetR-rel_C_sf"/>
</dbReference>
<evidence type="ECO:0000259" key="3">
    <source>
        <dbReference type="PROSITE" id="PS50977"/>
    </source>
</evidence>
<gene>
    <name evidence="4" type="ORF">FHX39_004108</name>
</gene>
<comment type="caution">
    <text evidence="4">The sequence shown here is derived from an EMBL/GenBank/DDBJ whole genome shotgun (WGS) entry which is preliminary data.</text>
</comment>
<dbReference type="InterPro" id="IPR041467">
    <property type="entry name" value="Sco4008_C"/>
</dbReference>
<dbReference type="InterPro" id="IPR050109">
    <property type="entry name" value="HTH-type_TetR-like_transc_reg"/>
</dbReference>
<dbReference type="PANTHER" id="PTHR30328">
    <property type="entry name" value="TRANSCRIPTIONAL REPRESSOR"/>
    <property type="match status" value="1"/>
</dbReference>
<feature type="domain" description="HTH tetR-type" evidence="3">
    <location>
        <begin position="7"/>
        <end position="67"/>
    </location>
</feature>
<dbReference type="SUPFAM" id="SSF46689">
    <property type="entry name" value="Homeodomain-like"/>
    <property type="match status" value="1"/>
</dbReference>
<evidence type="ECO:0000313" key="4">
    <source>
        <dbReference type="EMBL" id="MBB3329110.1"/>
    </source>
</evidence>
<dbReference type="InterPro" id="IPR001647">
    <property type="entry name" value="HTH_TetR"/>
</dbReference>
<feature type="DNA-binding region" description="H-T-H motif" evidence="2">
    <location>
        <begin position="30"/>
        <end position="49"/>
    </location>
</feature>
<protein>
    <submittedName>
        <fullName evidence="4">AcrR family transcriptional regulator</fullName>
    </submittedName>
</protein>
<accession>A0A7W5JZL6</accession>
<dbReference type="AlphaFoldDB" id="A0A7W5JZL6"/>
<dbReference type="Pfam" id="PF17926">
    <property type="entry name" value="TetR_C_21"/>
    <property type="match status" value="1"/>
</dbReference>
<dbReference type="RefSeq" id="WP_198424110.1">
    <property type="nucleotide sequence ID" value="NZ_JACHZG010000015.1"/>
</dbReference>
<sequence length="191" mass="20951">MPIRDADATRARIMAAATAEFAEHGLAGGRVDRIAAAAQTNKAQLYHYFGNKETLFDLVFGHYVQTHVANGWFDPERLPEYAVGVYDYYLQDPVLVRLATWARLERTPTGDLYARVGGVDVQVVARIEMAQAQGILVDTMQPLDIYSLVVGMASSWAQSSLTFTATADEPEAVHAARRAALADAVRASFCR</sequence>
<keyword evidence="5" id="KW-1185">Reference proteome</keyword>
<evidence type="ECO:0000256" key="2">
    <source>
        <dbReference type="PROSITE-ProRule" id="PRU00335"/>
    </source>
</evidence>
<dbReference type="PROSITE" id="PS50977">
    <property type="entry name" value="HTH_TETR_2"/>
    <property type="match status" value="1"/>
</dbReference>
<dbReference type="GO" id="GO:0006355">
    <property type="term" value="P:regulation of DNA-templated transcription"/>
    <property type="evidence" value="ECO:0007669"/>
    <property type="project" value="UniProtKB-ARBA"/>
</dbReference>
<dbReference type="PANTHER" id="PTHR30328:SF54">
    <property type="entry name" value="HTH-TYPE TRANSCRIPTIONAL REPRESSOR SCO4008"/>
    <property type="match status" value="1"/>
</dbReference>
<dbReference type="EMBL" id="JACHZG010000015">
    <property type="protein sequence ID" value="MBB3329110.1"/>
    <property type="molecule type" value="Genomic_DNA"/>
</dbReference>
<dbReference type="GO" id="GO:0003677">
    <property type="term" value="F:DNA binding"/>
    <property type="evidence" value="ECO:0007669"/>
    <property type="project" value="UniProtKB-UniRule"/>
</dbReference>
<evidence type="ECO:0000313" key="5">
    <source>
        <dbReference type="Proteomes" id="UP000565572"/>
    </source>
</evidence>
<dbReference type="SUPFAM" id="SSF48498">
    <property type="entry name" value="Tetracyclin repressor-like, C-terminal domain"/>
    <property type="match status" value="1"/>
</dbReference>
<dbReference type="Pfam" id="PF00440">
    <property type="entry name" value="TetR_N"/>
    <property type="match status" value="1"/>
</dbReference>